<dbReference type="InterPro" id="IPR013783">
    <property type="entry name" value="Ig-like_fold"/>
</dbReference>
<evidence type="ECO:0000256" key="1">
    <source>
        <dbReference type="ARBA" id="ARBA00004613"/>
    </source>
</evidence>
<dbReference type="OMA" id="CELQHES"/>
<evidence type="ECO:0000313" key="10">
    <source>
        <dbReference type="Proteomes" id="UP000287033"/>
    </source>
</evidence>
<evidence type="ECO:0000256" key="3">
    <source>
        <dbReference type="ARBA" id="ARBA00022859"/>
    </source>
</evidence>
<dbReference type="InterPro" id="IPR007110">
    <property type="entry name" value="Ig-like_dom"/>
</dbReference>
<keyword evidence="2" id="KW-0964">Secreted</keyword>
<dbReference type="InterPro" id="IPR050380">
    <property type="entry name" value="Immune_Resp_Modulators"/>
</dbReference>
<dbReference type="GO" id="GO:0002250">
    <property type="term" value="P:adaptive immune response"/>
    <property type="evidence" value="ECO:0007669"/>
    <property type="project" value="UniProtKB-KW"/>
</dbReference>
<proteinExistence type="predicted"/>
<name>A0A401TZK0_CHIPU</name>
<evidence type="ECO:0000256" key="2">
    <source>
        <dbReference type="ARBA" id="ARBA00022525"/>
    </source>
</evidence>
<protein>
    <recommendedName>
        <fullName evidence="8">Ig-like domain-containing protein</fullName>
    </recommendedName>
</protein>
<reference evidence="9 10" key="1">
    <citation type="journal article" date="2018" name="Nat. Ecol. Evol.">
        <title>Shark genomes provide insights into elasmobranch evolution and the origin of vertebrates.</title>
        <authorList>
            <person name="Hara Y"/>
            <person name="Yamaguchi K"/>
            <person name="Onimaru K"/>
            <person name="Kadota M"/>
            <person name="Koyanagi M"/>
            <person name="Keeley SD"/>
            <person name="Tatsumi K"/>
            <person name="Tanaka K"/>
            <person name="Motone F"/>
            <person name="Kageyama Y"/>
            <person name="Nozu R"/>
            <person name="Adachi N"/>
            <person name="Nishimura O"/>
            <person name="Nakagawa R"/>
            <person name="Tanegashima C"/>
            <person name="Kiyatake I"/>
            <person name="Matsumoto R"/>
            <person name="Murakumo K"/>
            <person name="Nishida K"/>
            <person name="Terakita A"/>
            <person name="Kuratani S"/>
            <person name="Sato K"/>
            <person name="Hyodo S Kuraku.S."/>
        </authorList>
    </citation>
    <scope>NUCLEOTIDE SEQUENCE [LARGE SCALE GENOMIC DNA]</scope>
</reference>
<keyword evidence="10" id="KW-1185">Reference proteome</keyword>
<dbReference type="GO" id="GO:0019814">
    <property type="term" value="C:immunoglobulin complex"/>
    <property type="evidence" value="ECO:0007669"/>
    <property type="project" value="UniProtKB-KW"/>
</dbReference>
<dbReference type="AlphaFoldDB" id="A0A401TZK0"/>
<dbReference type="SMART" id="SM00407">
    <property type="entry name" value="IGc1"/>
    <property type="match status" value="1"/>
</dbReference>
<evidence type="ECO:0000259" key="8">
    <source>
        <dbReference type="PROSITE" id="PS50835"/>
    </source>
</evidence>
<dbReference type="OrthoDB" id="8921877at2759"/>
<dbReference type="Proteomes" id="UP000287033">
    <property type="component" value="Unassembled WGS sequence"/>
</dbReference>
<dbReference type="Gene3D" id="2.60.40.10">
    <property type="entry name" value="Immunoglobulins"/>
    <property type="match status" value="1"/>
</dbReference>
<dbReference type="CDD" id="cd00098">
    <property type="entry name" value="IgC1"/>
    <property type="match status" value="1"/>
</dbReference>
<comment type="caution">
    <text evidence="9">The sequence shown here is derived from an EMBL/GenBank/DDBJ whole genome shotgun (WGS) entry which is preliminary data.</text>
</comment>
<dbReference type="InterPro" id="IPR003597">
    <property type="entry name" value="Ig_C1-set"/>
</dbReference>
<accession>A0A401TZK0</accession>
<dbReference type="PANTHER" id="PTHR23411">
    <property type="entry name" value="TAPASIN"/>
    <property type="match status" value="1"/>
</dbReference>
<keyword evidence="7" id="KW-1280">Immunoglobulin</keyword>
<dbReference type="FunFam" id="2.60.40.10:FF:000283">
    <property type="entry name" value="Immunoglobulin kappa constant"/>
    <property type="match status" value="1"/>
</dbReference>
<evidence type="ECO:0000256" key="6">
    <source>
        <dbReference type="ARBA" id="ARBA00023180"/>
    </source>
</evidence>
<dbReference type="SUPFAM" id="SSF48726">
    <property type="entry name" value="Immunoglobulin"/>
    <property type="match status" value="1"/>
</dbReference>
<dbReference type="Pfam" id="PF07654">
    <property type="entry name" value="C1-set"/>
    <property type="match status" value="1"/>
</dbReference>
<dbReference type="EMBL" id="BEZZ01233883">
    <property type="protein sequence ID" value="GCC48072.1"/>
    <property type="molecule type" value="Genomic_DNA"/>
</dbReference>
<comment type="subcellular location">
    <subcellularLocation>
        <location evidence="1">Secreted</location>
    </subcellularLocation>
</comment>
<keyword evidence="6" id="KW-0325">Glycoprotein</keyword>
<dbReference type="PROSITE" id="PS50835">
    <property type="entry name" value="IG_LIKE"/>
    <property type="match status" value="1"/>
</dbReference>
<evidence type="ECO:0000256" key="4">
    <source>
        <dbReference type="ARBA" id="ARBA00023130"/>
    </source>
</evidence>
<feature type="domain" description="Ig-like" evidence="8">
    <location>
        <begin position="27"/>
        <end position="122"/>
    </location>
</feature>
<evidence type="ECO:0000313" key="9">
    <source>
        <dbReference type="EMBL" id="GCC48072.1"/>
    </source>
</evidence>
<evidence type="ECO:0000256" key="7">
    <source>
        <dbReference type="ARBA" id="ARBA00043265"/>
    </source>
</evidence>
<keyword evidence="3" id="KW-0391">Immunity</keyword>
<keyword evidence="5" id="KW-1015">Disulfide bond</keyword>
<evidence type="ECO:0000256" key="5">
    <source>
        <dbReference type="ARBA" id="ARBA00023157"/>
    </source>
</evidence>
<keyword evidence="4" id="KW-1064">Adaptive immunity</keyword>
<sequence>MNPADLSLSLSLSLSPPWQLARLRRPPCTCTSPPPEQLAFPDHDLTLTCLASGFYPGFVRARWTMDGQEAERRMVTESVPEPGGTDGSYSWSGYLTLTAAQWHAHTRFSCELQHESSTEPVVGTFDRSSCPLS</sequence>
<gene>
    <name evidence="9" type="ORF">chiPu_0032321</name>
</gene>
<dbReference type="GO" id="GO:0005576">
    <property type="term" value="C:extracellular region"/>
    <property type="evidence" value="ECO:0007669"/>
    <property type="project" value="UniProtKB-SubCell"/>
</dbReference>
<organism evidence="9 10">
    <name type="scientific">Chiloscyllium punctatum</name>
    <name type="common">Brownbanded bambooshark</name>
    <name type="synonym">Hemiscyllium punctatum</name>
    <dbReference type="NCBI Taxonomy" id="137246"/>
    <lineage>
        <taxon>Eukaryota</taxon>
        <taxon>Metazoa</taxon>
        <taxon>Chordata</taxon>
        <taxon>Craniata</taxon>
        <taxon>Vertebrata</taxon>
        <taxon>Chondrichthyes</taxon>
        <taxon>Elasmobranchii</taxon>
        <taxon>Galeomorphii</taxon>
        <taxon>Galeoidea</taxon>
        <taxon>Orectolobiformes</taxon>
        <taxon>Hemiscylliidae</taxon>
        <taxon>Chiloscyllium</taxon>
    </lineage>
</organism>
<dbReference type="InterPro" id="IPR036179">
    <property type="entry name" value="Ig-like_dom_sf"/>
</dbReference>